<dbReference type="Pfam" id="PF07676">
    <property type="entry name" value="PD40"/>
    <property type="match status" value="1"/>
</dbReference>
<dbReference type="RefSeq" id="WP_269039670.1">
    <property type="nucleotide sequence ID" value="NZ_CP114040.1"/>
</dbReference>
<evidence type="ECO:0000313" key="2">
    <source>
        <dbReference type="EMBL" id="WAS97307.1"/>
    </source>
</evidence>
<organism evidence="2 3">
    <name type="scientific">Nannocystis punicea</name>
    <dbReference type="NCBI Taxonomy" id="2995304"/>
    <lineage>
        <taxon>Bacteria</taxon>
        <taxon>Pseudomonadati</taxon>
        <taxon>Myxococcota</taxon>
        <taxon>Polyangia</taxon>
        <taxon>Nannocystales</taxon>
        <taxon>Nannocystaceae</taxon>
        <taxon>Nannocystis</taxon>
    </lineage>
</organism>
<reference evidence="2" key="1">
    <citation type="submission" date="2022-11" db="EMBL/GenBank/DDBJ databases">
        <title>Minimal conservation of predation-associated metabolite biosynthetic gene clusters underscores biosynthetic potential of Myxococcota including descriptions for ten novel species: Archangium lansinium sp. nov., Myxococcus landrumus sp. nov., Nannocystis bai.</title>
        <authorList>
            <person name="Ahearne A."/>
            <person name="Stevens C."/>
            <person name="Dowd S."/>
        </authorList>
    </citation>
    <scope>NUCLEOTIDE SEQUENCE</scope>
    <source>
        <strain evidence="2">Fl3</strain>
    </source>
</reference>
<keyword evidence="3" id="KW-1185">Reference proteome</keyword>
<gene>
    <name evidence="2" type="ORF">O0S08_14260</name>
</gene>
<sequence>MTRTLTMLGILAAAAGCPGDTANTSEEPSTDASTEPTASTTEEPGTSPTTGAESSTTGETPTTGEAPTTTGTTGEDPGDGAGAARVIYADDNEVGVDMYFVDCTGPEPGPAVLIDHNLPAGWHLPFPGRLSPSQRWMLLVAAHPRLGEEVWLVDMSGPLPGDPVRVELAGEPGFQVLGTWWSGDESRLALRRTSDDGVGAQIYLCDVGADGTCVPEAWNLPLAPGGGIDGRGFAWSPDDSRVVYSGDPDGDEVGQLFLAGAAPGDAGEAIALTSEVPADEAFVHEAWFSPDGATLYYRYGADLTSITGTRAIDMTSDPPGQPVELQNGQYREDMTGGLNWTGADGLGDLSFFTIDGPTAGPLVPLHDVPGRVSSKDDGFSPDGRFAVYYAETAPDALELFAVDLGGPVPSAPVKLASPTAEGQLHGVIFGPDPALLLYLSQATADGGDDLWMVRLDQPPAPVRVNPPLPQGGTIPGFFGFDDDGSKLLYVGPNEATPPWHLWLVDLAAPGAPIEVGAPLQDGQKFGAGTRAFSADGQRAFYTVQEVYEEGFLNPGFQVDLAAPGVVLQVTDPAHQPRDLRVLPPSDG</sequence>
<evidence type="ECO:0008006" key="4">
    <source>
        <dbReference type="Google" id="ProtNLM"/>
    </source>
</evidence>
<feature type="region of interest" description="Disordered" evidence="1">
    <location>
        <begin position="16"/>
        <end position="83"/>
    </location>
</feature>
<dbReference type="Gene3D" id="2.120.10.30">
    <property type="entry name" value="TolB, C-terminal domain"/>
    <property type="match status" value="2"/>
</dbReference>
<dbReference type="Proteomes" id="UP001164459">
    <property type="component" value="Chromosome"/>
</dbReference>
<dbReference type="PROSITE" id="PS51257">
    <property type="entry name" value="PROKAR_LIPOPROTEIN"/>
    <property type="match status" value="1"/>
</dbReference>
<evidence type="ECO:0000313" key="3">
    <source>
        <dbReference type="Proteomes" id="UP001164459"/>
    </source>
</evidence>
<name>A0ABY7HDX7_9BACT</name>
<accession>A0ABY7HDX7</accession>
<proteinExistence type="predicted"/>
<feature type="compositionally biased region" description="Low complexity" evidence="1">
    <location>
        <begin position="30"/>
        <end position="75"/>
    </location>
</feature>
<protein>
    <recommendedName>
        <fullName evidence="4">WD40-like Beta Propeller Repeat</fullName>
    </recommendedName>
</protein>
<dbReference type="InterPro" id="IPR011042">
    <property type="entry name" value="6-blade_b-propeller_TolB-like"/>
</dbReference>
<dbReference type="EMBL" id="CP114040">
    <property type="protein sequence ID" value="WAS97307.1"/>
    <property type="molecule type" value="Genomic_DNA"/>
</dbReference>
<evidence type="ECO:0000256" key="1">
    <source>
        <dbReference type="SAM" id="MobiDB-lite"/>
    </source>
</evidence>
<dbReference type="InterPro" id="IPR011659">
    <property type="entry name" value="WD40"/>
</dbReference>
<dbReference type="SUPFAM" id="SSF82171">
    <property type="entry name" value="DPP6 N-terminal domain-like"/>
    <property type="match status" value="1"/>
</dbReference>